<sequence length="201" mass="21585">VALTLAVRGDGPLPGEVGLSRWAQANTPGILDPVASLLDVLLTDLAAPAVFVLLVALVWWAWGRYPAAVLALAGAATGLTRIADLVERPRPTPSLRWSSYSFGSGGYPSGHAVFVVLVFGTLALLARRHLPGPTGRRLAVAFWGLTAFTCWLRVSRLEHWPADILGGVLLSLPALLAVAWLEPRIPRFLANRPFLTRFLGL</sequence>
<organism evidence="3">
    <name type="scientific">marine metagenome</name>
    <dbReference type="NCBI Taxonomy" id="408172"/>
    <lineage>
        <taxon>unclassified sequences</taxon>
        <taxon>metagenomes</taxon>
        <taxon>ecological metagenomes</taxon>
    </lineage>
</organism>
<feature type="transmembrane region" description="Helical" evidence="1">
    <location>
        <begin position="45"/>
        <end position="62"/>
    </location>
</feature>
<dbReference type="SMART" id="SM00014">
    <property type="entry name" value="acidPPc"/>
    <property type="match status" value="1"/>
</dbReference>
<feature type="domain" description="Phosphatidic acid phosphatase type 2/haloperoxidase" evidence="2">
    <location>
        <begin position="65"/>
        <end position="181"/>
    </location>
</feature>
<keyword evidence="1" id="KW-0472">Membrane</keyword>
<dbReference type="Pfam" id="PF01569">
    <property type="entry name" value="PAP2"/>
    <property type="match status" value="1"/>
</dbReference>
<proteinExistence type="predicted"/>
<keyword evidence="1" id="KW-0812">Transmembrane</keyword>
<name>A0A381SLU1_9ZZZZ</name>
<dbReference type="SUPFAM" id="SSF48317">
    <property type="entry name" value="Acid phosphatase/Vanadium-dependent haloperoxidase"/>
    <property type="match status" value="1"/>
</dbReference>
<gene>
    <name evidence="3" type="ORF">METZ01_LOCUS57830</name>
</gene>
<dbReference type="InterPro" id="IPR000326">
    <property type="entry name" value="PAP2/HPO"/>
</dbReference>
<protein>
    <recommendedName>
        <fullName evidence="2">Phosphatidic acid phosphatase type 2/haloperoxidase domain-containing protein</fullName>
    </recommendedName>
</protein>
<dbReference type="Gene3D" id="1.20.144.10">
    <property type="entry name" value="Phosphatidic acid phosphatase type 2/haloperoxidase"/>
    <property type="match status" value="1"/>
</dbReference>
<dbReference type="InterPro" id="IPR036938">
    <property type="entry name" value="PAP2/HPO_sf"/>
</dbReference>
<accession>A0A381SLU1</accession>
<feature type="transmembrane region" description="Helical" evidence="1">
    <location>
        <begin position="69"/>
        <end position="86"/>
    </location>
</feature>
<feature type="non-terminal residue" evidence="3">
    <location>
        <position position="1"/>
    </location>
</feature>
<evidence type="ECO:0000313" key="3">
    <source>
        <dbReference type="EMBL" id="SVA04976.1"/>
    </source>
</evidence>
<keyword evidence="1" id="KW-1133">Transmembrane helix</keyword>
<reference evidence="3" key="1">
    <citation type="submission" date="2018-05" db="EMBL/GenBank/DDBJ databases">
        <authorList>
            <person name="Lanie J.A."/>
            <person name="Ng W.-L."/>
            <person name="Kazmierczak K.M."/>
            <person name="Andrzejewski T.M."/>
            <person name="Davidsen T.M."/>
            <person name="Wayne K.J."/>
            <person name="Tettelin H."/>
            <person name="Glass J.I."/>
            <person name="Rusch D."/>
            <person name="Podicherti R."/>
            <person name="Tsui H.-C.T."/>
            <person name="Winkler M.E."/>
        </authorList>
    </citation>
    <scope>NUCLEOTIDE SEQUENCE</scope>
</reference>
<evidence type="ECO:0000259" key="2">
    <source>
        <dbReference type="SMART" id="SM00014"/>
    </source>
</evidence>
<dbReference type="EMBL" id="UINC01003284">
    <property type="protein sequence ID" value="SVA04976.1"/>
    <property type="molecule type" value="Genomic_DNA"/>
</dbReference>
<feature type="transmembrane region" description="Helical" evidence="1">
    <location>
        <begin position="106"/>
        <end position="126"/>
    </location>
</feature>
<dbReference type="AlphaFoldDB" id="A0A381SLU1"/>
<evidence type="ECO:0000256" key="1">
    <source>
        <dbReference type="SAM" id="Phobius"/>
    </source>
</evidence>
<feature type="transmembrane region" description="Helical" evidence="1">
    <location>
        <begin position="138"/>
        <end position="154"/>
    </location>
</feature>
<feature type="transmembrane region" description="Helical" evidence="1">
    <location>
        <begin position="160"/>
        <end position="181"/>
    </location>
</feature>